<dbReference type="GO" id="GO:0005737">
    <property type="term" value="C:cytoplasm"/>
    <property type="evidence" value="ECO:0007669"/>
    <property type="project" value="UniProtKB-SubCell"/>
</dbReference>
<dbReference type="SUPFAM" id="SSF64397">
    <property type="entry name" value="Hsp33 domain"/>
    <property type="match status" value="1"/>
</dbReference>
<evidence type="ECO:0000256" key="1">
    <source>
        <dbReference type="ARBA" id="ARBA00022490"/>
    </source>
</evidence>
<proteinExistence type="inferred from homology"/>
<feature type="disulfide bond" description="Redox-active" evidence="6">
    <location>
        <begin position="253"/>
        <end position="255"/>
    </location>
</feature>
<dbReference type="GO" id="GO:0051082">
    <property type="term" value="F:unfolded protein binding"/>
    <property type="evidence" value="ECO:0007669"/>
    <property type="project" value="UniProtKB-UniRule"/>
</dbReference>
<dbReference type="InterPro" id="IPR016154">
    <property type="entry name" value="Heat_shock_Hsp33_C"/>
</dbReference>
<comment type="PTM">
    <text evidence="6">Under oxidizing conditions two disulfide bonds are formed involving the reactive cysteines. Under reducing conditions zinc is bound to the reactive cysteines and the protein is inactive.</text>
</comment>
<feature type="disulfide bond" description="Redox-active" evidence="6">
    <location>
        <begin position="286"/>
        <end position="289"/>
    </location>
</feature>
<evidence type="ECO:0000256" key="3">
    <source>
        <dbReference type="ARBA" id="ARBA00023157"/>
    </source>
</evidence>
<dbReference type="AlphaFoldDB" id="I5ATJ9"/>
<dbReference type="Pfam" id="PF01430">
    <property type="entry name" value="HSP33"/>
    <property type="match status" value="1"/>
</dbReference>
<dbReference type="PIRSF" id="PIRSF005261">
    <property type="entry name" value="Heat_shock_Hsp33"/>
    <property type="match status" value="1"/>
</dbReference>
<dbReference type="InterPro" id="IPR016153">
    <property type="entry name" value="Heat_shock_Hsp33_N"/>
</dbReference>
<dbReference type="eggNOG" id="COG1281">
    <property type="taxonomic scope" value="Bacteria"/>
</dbReference>
<sequence length="322" mass="35486">MNMDSKITDMEQWKNEHRDYLVRGTAAHGQIRCFAAKTTGLVEEARNRHKTSPVCTAALGRLMTAGSMMGAMLKGKDDLLTMTIRGNGPMQGLQVTADSASRVKGYVFQPFVWNEPKYAGKLDVGGAVGDGTLTVVRDQEFGDPYSSQIRLVSGEIAEDLTEYFAVSEQVPSSVGLGVLLNTDQTVRCAGGFIIQLLPGCEDATIDRLEARLTSVHSVTQMLDQGMSPEEMLEYLFEGMDLEILDTIPTGFSCNCSRERVTKVLVSTGSRELSSMIKDGKPIEIECHFCGEKYTFEVEELKTILEKAKEKAMKNIHVFDAEE</sequence>
<dbReference type="Gene3D" id="3.55.30.10">
    <property type="entry name" value="Hsp33 domain"/>
    <property type="match status" value="1"/>
</dbReference>
<dbReference type="Gene3D" id="3.90.1280.10">
    <property type="entry name" value="HSP33 redox switch-like"/>
    <property type="match status" value="1"/>
</dbReference>
<name>I5ATJ9_EUBC6</name>
<comment type="function">
    <text evidence="6">Redox regulated molecular chaperone. Protects both thermally unfolding and oxidatively damaged proteins from irreversible aggregation. Plays an important role in the bacterial defense system toward oxidative stress.</text>
</comment>
<gene>
    <name evidence="6" type="primary">hslO</name>
    <name evidence="7" type="ORF">EubceDRAFT1_1309</name>
</gene>
<keyword evidence="5 6" id="KW-0676">Redox-active center</keyword>
<dbReference type="CDD" id="cd00498">
    <property type="entry name" value="Hsp33"/>
    <property type="match status" value="1"/>
</dbReference>
<keyword evidence="4 6" id="KW-0143">Chaperone</keyword>
<dbReference type="NCBIfam" id="NF001033">
    <property type="entry name" value="PRK00114.1"/>
    <property type="match status" value="1"/>
</dbReference>
<keyword evidence="3 6" id="KW-1015">Disulfide bond</keyword>
<protein>
    <recommendedName>
        <fullName evidence="6">33 kDa chaperonin</fullName>
    </recommendedName>
    <alternativeName>
        <fullName evidence="6">Heat shock protein 33 homolog</fullName>
        <shortName evidence="6">HSP33</shortName>
    </alternativeName>
</protein>
<dbReference type="Proteomes" id="UP000005753">
    <property type="component" value="Chromosome"/>
</dbReference>
<comment type="similarity">
    <text evidence="6">Belongs to the HSP33 family.</text>
</comment>
<evidence type="ECO:0000256" key="4">
    <source>
        <dbReference type="ARBA" id="ARBA00023186"/>
    </source>
</evidence>
<keyword evidence="8" id="KW-1185">Reference proteome</keyword>
<dbReference type="HOGENOM" id="CLU_054493_1_0_9"/>
<evidence type="ECO:0000256" key="6">
    <source>
        <dbReference type="HAMAP-Rule" id="MF_00117"/>
    </source>
</evidence>
<dbReference type="EMBL" id="CM001487">
    <property type="protein sequence ID" value="EIM57122.1"/>
    <property type="molecule type" value="Genomic_DNA"/>
</dbReference>
<organism evidence="7 8">
    <name type="scientific">Eubacterium cellulosolvens (strain ATCC 43171 / JCM 9499 / 6)</name>
    <name type="common">Cillobacterium cellulosolvens</name>
    <dbReference type="NCBI Taxonomy" id="633697"/>
    <lineage>
        <taxon>Bacteria</taxon>
        <taxon>Bacillati</taxon>
        <taxon>Bacillota</taxon>
        <taxon>Clostridia</taxon>
        <taxon>Eubacteriales</taxon>
        <taxon>Eubacteriaceae</taxon>
        <taxon>Eubacterium</taxon>
    </lineage>
</organism>
<evidence type="ECO:0000313" key="7">
    <source>
        <dbReference type="EMBL" id="EIM57122.1"/>
    </source>
</evidence>
<dbReference type="GO" id="GO:0044183">
    <property type="term" value="F:protein folding chaperone"/>
    <property type="evidence" value="ECO:0007669"/>
    <property type="project" value="TreeGrafter"/>
</dbReference>
<dbReference type="SUPFAM" id="SSF118352">
    <property type="entry name" value="HSP33 redox switch-like"/>
    <property type="match status" value="1"/>
</dbReference>
<dbReference type="InterPro" id="IPR000397">
    <property type="entry name" value="Heat_shock_Hsp33"/>
</dbReference>
<comment type="subcellular location">
    <subcellularLocation>
        <location evidence="6">Cytoplasm</location>
    </subcellularLocation>
</comment>
<keyword evidence="2 6" id="KW-0862">Zinc</keyword>
<evidence type="ECO:0000256" key="2">
    <source>
        <dbReference type="ARBA" id="ARBA00022833"/>
    </source>
</evidence>
<keyword evidence="1 6" id="KW-0963">Cytoplasm</keyword>
<dbReference type="PANTHER" id="PTHR30111:SF1">
    <property type="entry name" value="33 KDA CHAPERONIN"/>
    <property type="match status" value="1"/>
</dbReference>
<accession>I5ATJ9</accession>
<evidence type="ECO:0000313" key="8">
    <source>
        <dbReference type="Proteomes" id="UP000005753"/>
    </source>
</evidence>
<dbReference type="GO" id="GO:0042026">
    <property type="term" value="P:protein refolding"/>
    <property type="evidence" value="ECO:0007669"/>
    <property type="project" value="TreeGrafter"/>
</dbReference>
<reference evidence="7 8" key="2">
    <citation type="submission" date="2012-02" db="EMBL/GenBank/DDBJ databases">
        <title>Improved High-Quality Draft sequence of Eubacterium cellulosolvens 6.</title>
        <authorList>
            <consortium name="US DOE Joint Genome Institute"/>
            <person name="Lucas S."/>
            <person name="Han J."/>
            <person name="Lapidus A."/>
            <person name="Cheng J.-F."/>
            <person name="Goodwin L."/>
            <person name="Pitluck S."/>
            <person name="Peters L."/>
            <person name="Mikhailova N."/>
            <person name="Gu W."/>
            <person name="Detter J.C."/>
            <person name="Han C."/>
            <person name="Tapia R."/>
            <person name="Land M."/>
            <person name="Hauser L."/>
            <person name="Kyrpides N."/>
            <person name="Ivanova N."/>
            <person name="Pagani I."/>
            <person name="Johnson E."/>
            <person name="Mukhopadhyay B."/>
            <person name="Anderson I."/>
            <person name="Woyke T."/>
        </authorList>
    </citation>
    <scope>NUCLEOTIDE SEQUENCE [LARGE SCALE GENOMIC DNA]</scope>
    <source>
        <strain evidence="7 8">6</strain>
    </source>
</reference>
<dbReference type="HAMAP" id="MF_00117">
    <property type="entry name" value="HslO"/>
    <property type="match status" value="1"/>
</dbReference>
<reference evidence="7 8" key="1">
    <citation type="submission" date="2010-08" db="EMBL/GenBank/DDBJ databases">
        <authorList>
            <consortium name="US DOE Joint Genome Institute (JGI-PGF)"/>
            <person name="Lucas S."/>
            <person name="Copeland A."/>
            <person name="Lapidus A."/>
            <person name="Cheng J.-F."/>
            <person name="Bruce D."/>
            <person name="Goodwin L."/>
            <person name="Pitluck S."/>
            <person name="Land M.L."/>
            <person name="Hauser L."/>
            <person name="Chang Y.-J."/>
            <person name="Anderson I.J."/>
            <person name="Johnson E."/>
            <person name="Mulhopadhyay B."/>
            <person name="Kyrpides N."/>
            <person name="Woyke T.J."/>
        </authorList>
    </citation>
    <scope>NUCLEOTIDE SEQUENCE [LARGE SCALE GENOMIC DNA]</scope>
    <source>
        <strain evidence="7 8">6</strain>
    </source>
</reference>
<dbReference type="STRING" id="633697.EubceDRAFT1_1309"/>
<evidence type="ECO:0000256" key="5">
    <source>
        <dbReference type="ARBA" id="ARBA00023284"/>
    </source>
</evidence>
<dbReference type="PANTHER" id="PTHR30111">
    <property type="entry name" value="33 KDA CHAPERONIN"/>
    <property type="match status" value="1"/>
</dbReference>